<dbReference type="EnsemblMetazoa" id="RPRC013654-RA">
    <property type="protein sequence ID" value="RPRC013654-PA"/>
    <property type="gene ID" value="RPRC013654"/>
</dbReference>
<dbReference type="AlphaFoldDB" id="T1IBI4"/>
<keyword evidence="3" id="KW-1185">Reference proteome</keyword>
<accession>T1IBI4</accession>
<reference evidence="2" key="1">
    <citation type="submission" date="2015-05" db="UniProtKB">
        <authorList>
            <consortium name="EnsemblMetazoa"/>
        </authorList>
    </citation>
    <scope>IDENTIFICATION</scope>
</reference>
<dbReference type="EMBL" id="ACPB03018349">
    <property type="status" value="NOT_ANNOTATED_CDS"/>
    <property type="molecule type" value="Genomic_DNA"/>
</dbReference>
<evidence type="ECO:0000313" key="3">
    <source>
        <dbReference type="Proteomes" id="UP000015103"/>
    </source>
</evidence>
<proteinExistence type="predicted"/>
<dbReference type="InParanoid" id="T1IBI4"/>
<sequence>MHTIKSGRVIRRNNKTNKRIAPQRSSNRIRKCQETMATNYCRKSDPPITKTIKDSLKYVLNVINETNNVNNRRASDKYLDEPDEEEVSNDDNIVSYNQALVSYQSAKPQNNNKLTRSTRNSSHPSLAFHLQVDPTDTFFSLMSATVKNFSKVDQHHVRNSVFNLINEIEGKNLKNLMTKSEENCKMCADETTTIQPNSGPPAGSKAALSGREHKSTTTINATIL</sequence>
<protein>
    <submittedName>
        <fullName evidence="2">Uncharacterized protein</fullName>
    </submittedName>
</protein>
<name>T1IBI4_RHOPR</name>
<organism evidence="2 3">
    <name type="scientific">Rhodnius prolixus</name>
    <name type="common">Triatomid bug</name>
    <dbReference type="NCBI Taxonomy" id="13249"/>
    <lineage>
        <taxon>Eukaryota</taxon>
        <taxon>Metazoa</taxon>
        <taxon>Ecdysozoa</taxon>
        <taxon>Arthropoda</taxon>
        <taxon>Hexapoda</taxon>
        <taxon>Insecta</taxon>
        <taxon>Pterygota</taxon>
        <taxon>Neoptera</taxon>
        <taxon>Paraneoptera</taxon>
        <taxon>Hemiptera</taxon>
        <taxon>Heteroptera</taxon>
        <taxon>Panheteroptera</taxon>
        <taxon>Cimicomorpha</taxon>
        <taxon>Reduviidae</taxon>
        <taxon>Triatominae</taxon>
        <taxon>Rhodnius</taxon>
    </lineage>
</organism>
<dbReference type="VEuPathDB" id="VectorBase:RPRC013654"/>
<dbReference type="HOGENOM" id="CLU_1236402_0_0_1"/>
<evidence type="ECO:0000313" key="2">
    <source>
        <dbReference type="EnsemblMetazoa" id="RPRC013654-PA"/>
    </source>
</evidence>
<evidence type="ECO:0000256" key="1">
    <source>
        <dbReference type="SAM" id="MobiDB-lite"/>
    </source>
</evidence>
<dbReference type="Proteomes" id="UP000015103">
    <property type="component" value="Unassembled WGS sequence"/>
</dbReference>
<feature type="region of interest" description="Disordered" evidence="1">
    <location>
        <begin position="193"/>
        <end position="224"/>
    </location>
</feature>